<feature type="signal peptide" evidence="2">
    <location>
        <begin position="1"/>
        <end position="20"/>
    </location>
</feature>
<gene>
    <name evidence="4" type="ORF">dnm_034770</name>
</gene>
<reference evidence="4" key="1">
    <citation type="journal article" date="2021" name="Microb. Physiol.">
        <title>Proteogenomic Insights into the Physiology of Marine, Sulfate-Reducing, Filamentous Desulfonema limicola and Desulfonema magnum.</title>
        <authorList>
            <person name="Schnaars V."/>
            <person name="Wohlbrand L."/>
            <person name="Scheve S."/>
            <person name="Hinrichs C."/>
            <person name="Reinhardt R."/>
            <person name="Rabus R."/>
        </authorList>
    </citation>
    <scope>NUCLEOTIDE SEQUENCE</scope>
    <source>
        <strain evidence="4">4be13</strain>
    </source>
</reference>
<dbReference type="KEGG" id="dmm:dnm_034770"/>
<proteinExistence type="predicted"/>
<accession>A0A975BL63</accession>
<evidence type="ECO:0000256" key="1">
    <source>
        <dbReference type="SAM" id="MobiDB-lite"/>
    </source>
</evidence>
<dbReference type="AlphaFoldDB" id="A0A975BL63"/>
<evidence type="ECO:0000313" key="5">
    <source>
        <dbReference type="Proteomes" id="UP000663722"/>
    </source>
</evidence>
<evidence type="ECO:0000259" key="3">
    <source>
        <dbReference type="Pfam" id="PF14321"/>
    </source>
</evidence>
<dbReference type="EMBL" id="CP061800">
    <property type="protein sequence ID" value="QTA87443.1"/>
    <property type="molecule type" value="Genomic_DNA"/>
</dbReference>
<name>A0A975BL63_9BACT</name>
<feature type="region of interest" description="Disordered" evidence="1">
    <location>
        <begin position="240"/>
        <end position="263"/>
    </location>
</feature>
<dbReference type="Pfam" id="PF14321">
    <property type="entry name" value="DUF4382"/>
    <property type="match status" value="1"/>
</dbReference>
<keyword evidence="2" id="KW-0732">Signal</keyword>
<evidence type="ECO:0000313" key="4">
    <source>
        <dbReference type="EMBL" id="QTA87443.1"/>
    </source>
</evidence>
<dbReference type="RefSeq" id="WP_207682627.1">
    <property type="nucleotide sequence ID" value="NZ_CP061800.1"/>
</dbReference>
<dbReference type="Proteomes" id="UP000663722">
    <property type="component" value="Chromosome"/>
</dbReference>
<feature type="chain" id="PRO_5037606539" evidence="2">
    <location>
        <begin position="21"/>
        <end position="461"/>
    </location>
</feature>
<evidence type="ECO:0000256" key="2">
    <source>
        <dbReference type="SAM" id="SignalP"/>
    </source>
</evidence>
<organism evidence="4 5">
    <name type="scientific">Desulfonema magnum</name>
    <dbReference type="NCBI Taxonomy" id="45655"/>
    <lineage>
        <taxon>Bacteria</taxon>
        <taxon>Pseudomonadati</taxon>
        <taxon>Thermodesulfobacteriota</taxon>
        <taxon>Desulfobacteria</taxon>
        <taxon>Desulfobacterales</taxon>
        <taxon>Desulfococcaceae</taxon>
        <taxon>Desulfonema</taxon>
    </lineage>
</organism>
<sequence length="461" mass="49675">MKRIGFLAVFLMIMAIVFSAAPASAISIRVGEAGDRITSPLTDMKSGDIYNLQWQFDSQRRSARLAFGLVGKEGKLLARTDALNYQGDTGKHIKIPEDATGEGFRFVVRSRGIKIYETGEFPIHDPSEMTEKSAVRVTIRSKADGGRWNDPDTWEGGVVPNGELMSVEIVGDVVLDRNMTVGSLVVRKGAALKNIYRRVLKVTGSFVNDGTIQSSFVMVRQEDGSLKSSDELTARLKVSVRTHTKHESATDDQSPTTTDKSQLTTDKSQIWLDIQEVTACGGGGGCQVVGGSQLVNLLDPDNAGLLVADTFLPEGKNIGQLRFVLGTGSKVVANGQEYPLNVPGGDHSGLKLILNKDTRSGELDQVLIDFDPDTSLTFKNGEYTLKPTIKLASAITAPVTASTSVVDAERGGSLNIEDDLALVVPRGLWGNLPYCGAMRVKRLRSPLFLSLGLMGASFPGR</sequence>
<feature type="domain" description="DUF4382" evidence="3">
    <location>
        <begin position="266"/>
        <end position="387"/>
    </location>
</feature>
<dbReference type="InterPro" id="IPR025491">
    <property type="entry name" value="DUF4382"/>
</dbReference>
<protein>
    <submittedName>
        <fullName evidence="4">DUF4382</fullName>
    </submittedName>
</protein>
<keyword evidence="5" id="KW-1185">Reference proteome</keyword>
<feature type="compositionally biased region" description="Polar residues" evidence="1">
    <location>
        <begin position="251"/>
        <end position="263"/>
    </location>
</feature>